<dbReference type="SUPFAM" id="SSF46894">
    <property type="entry name" value="C-terminal effector domain of the bipartite response regulators"/>
    <property type="match status" value="1"/>
</dbReference>
<evidence type="ECO:0000256" key="7">
    <source>
        <dbReference type="PROSITE-ProRule" id="PRU01091"/>
    </source>
</evidence>
<dbReference type="InterPro" id="IPR039420">
    <property type="entry name" value="WalR-like"/>
</dbReference>
<feature type="DNA-binding region" description="OmpR/PhoB-type" evidence="7">
    <location>
        <begin position="137"/>
        <end position="236"/>
    </location>
</feature>
<dbReference type="InterPro" id="IPR001789">
    <property type="entry name" value="Sig_transdc_resp-reg_receiver"/>
</dbReference>
<dbReference type="PROSITE" id="PS50110">
    <property type="entry name" value="RESPONSE_REGULATORY"/>
    <property type="match status" value="1"/>
</dbReference>
<evidence type="ECO:0000259" key="8">
    <source>
        <dbReference type="PROSITE" id="PS50110"/>
    </source>
</evidence>
<accession>A0ABV2F1W1</accession>
<keyword evidence="1 6" id="KW-0597">Phosphoprotein</keyword>
<dbReference type="Pfam" id="PF00486">
    <property type="entry name" value="Trans_reg_C"/>
    <property type="match status" value="1"/>
</dbReference>
<feature type="domain" description="Response regulatory" evidence="8">
    <location>
        <begin position="5"/>
        <end position="121"/>
    </location>
</feature>
<gene>
    <name evidence="10" type="ORF">ABID47_002302</name>
</gene>
<comment type="caution">
    <text evidence="10">The sequence shown here is derived from an EMBL/GenBank/DDBJ whole genome shotgun (WGS) entry which is preliminary data.</text>
</comment>
<dbReference type="SUPFAM" id="SSF52172">
    <property type="entry name" value="CheY-like"/>
    <property type="match status" value="1"/>
</dbReference>
<sequence>MNPIRILVVEDDAEINLLVSTYLSKDGFDVDSVTDGQEAIERFSGHGSSEYQLVVLDMMLPRAGGHEVLRTIRAKSTIPVIILSAKDRESDKIIGLDLGADDYLTKPFTIGELVARVKAQMRRYTIFNPSSESKNAKEMLAWGDLALDTATCEVTVAGEKKTLTAKEFAILKLFLSHPSRVFTKAQIFQAVWEEESISDDNTVMVHINRLRTKIEPDPSNPVFIQTVWGFGYKLGERR</sequence>
<evidence type="ECO:0000256" key="6">
    <source>
        <dbReference type="PROSITE-ProRule" id="PRU00169"/>
    </source>
</evidence>
<name>A0ABV2F1W1_9BACL</name>
<dbReference type="EMBL" id="JBEPLV010000002">
    <property type="protein sequence ID" value="MET3545691.1"/>
    <property type="molecule type" value="Genomic_DNA"/>
</dbReference>
<keyword evidence="4 7" id="KW-0238">DNA-binding</keyword>
<evidence type="ECO:0000313" key="11">
    <source>
        <dbReference type="Proteomes" id="UP001549098"/>
    </source>
</evidence>
<protein>
    <submittedName>
        <fullName evidence="10">DNA-binding response OmpR family regulator</fullName>
    </submittedName>
</protein>
<dbReference type="PROSITE" id="PS51755">
    <property type="entry name" value="OMPR_PHOB"/>
    <property type="match status" value="1"/>
</dbReference>
<dbReference type="SMART" id="SM00862">
    <property type="entry name" value="Trans_reg_C"/>
    <property type="match status" value="1"/>
</dbReference>
<dbReference type="Gene3D" id="1.10.10.10">
    <property type="entry name" value="Winged helix-like DNA-binding domain superfamily/Winged helix DNA-binding domain"/>
    <property type="match status" value="1"/>
</dbReference>
<dbReference type="CDD" id="cd17574">
    <property type="entry name" value="REC_OmpR"/>
    <property type="match status" value="1"/>
</dbReference>
<evidence type="ECO:0000259" key="9">
    <source>
        <dbReference type="PROSITE" id="PS51755"/>
    </source>
</evidence>
<reference evidence="10 11" key="1">
    <citation type="submission" date="2024-06" db="EMBL/GenBank/DDBJ databases">
        <title>Genomic Encyclopedia of Type Strains, Phase IV (KMG-IV): sequencing the most valuable type-strain genomes for metagenomic binning, comparative biology and taxonomic classification.</title>
        <authorList>
            <person name="Goeker M."/>
        </authorList>
    </citation>
    <scope>NUCLEOTIDE SEQUENCE [LARGE SCALE GENOMIC DNA]</scope>
    <source>
        <strain evidence="10 11">DSM 17253</strain>
    </source>
</reference>
<feature type="domain" description="OmpR/PhoB-type" evidence="9">
    <location>
        <begin position="137"/>
        <end position="236"/>
    </location>
</feature>
<dbReference type="InterPro" id="IPR001867">
    <property type="entry name" value="OmpR/PhoB-type_DNA-bd"/>
</dbReference>
<dbReference type="Gene3D" id="3.40.50.2300">
    <property type="match status" value="1"/>
</dbReference>
<dbReference type="SMART" id="SM00448">
    <property type="entry name" value="REC"/>
    <property type="match status" value="1"/>
</dbReference>
<evidence type="ECO:0000256" key="3">
    <source>
        <dbReference type="ARBA" id="ARBA00023015"/>
    </source>
</evidence>
<evidence type="ECO:0000256" key="2">
    <source>
        <dbReference type="ARBA" id="ARBA00023012"/>
    </source>
</evidence>
<evidence type="ECO:0000256" key="1">
    <source>
        <dbReference type="ARBA" id="ARBA00022553"/>
    </source>
</evidence>
<dbReference type="RefSeq" id="WP_354496755.1">
    <property type="nucleotide sequence ID" value="NZ_JBEPLV010000002.1"/>
</dbReference>
<dbReference type="Gene3D" id="6.10.250.690">
    <property type="match status" value="1"/>
</dbReference>
<keyword evidence="11" id="KW-1185">Reference proteome</keyword>
<dbReference type="CDD" id="cd00383">
    <property type="entry name" value="trans_reg_C"/>
    <property type="match status" value="1"/>
</dbReference>
<dbReference type="InterPro" id="IPR016032">
    <property type="entry name" value="Sig_transdc_resp-reg_C-effctor"/>
</dbReference>
<proteinExistence type="predicted"/>
<evidence type="ECO:0000256" key="4">
    <source>
        <dbReference type="ARBA" id="ARBA00023125"/>
    </source>
</evidence>
<keyword evidence="2" id="KW-0902">Two-component regulatory system</keyword>
<dbReference type="Proteomes" id="UP001549098">
    <property type="component" value="Unassembled WGS sequence"/>
</dbReference>
<dbReference type="InterPro" id="IPR036388">
    <property type="entry name" value="WH-like_DNA-bd_sf"/>
</dbReference>
<evidence type="ECO:0000256" key="5">
    <source>
        <dbReference type="ARBA" id="ARBA00023163"/>
    </source>
</evidence>
<dbReference type="GO" id="GO:0003677">
    <property type="term" value="F:DNA binding"/>
    <property type="evidence" value="ECO:0007669"/>
    <property type="project" value="UniProtKB-KW"/>
</dbReference>
<dbReference type="InterPro" id="IPR011006">
    <property type="entry name" value="CheY-like_superfamily"/>
</dbReference>
<dbReference type="PANTHER" id="PTHR48111">
    <property type="entry name" value="REGULATOR OF RPOS"/>
    <property type="match status" value="1"/>
</dbReference>
<dbReference type="Pfam" id="PF00072">
    <property type="entry name" value="Response_reg"/>
    <property type="match status" value="1"/>
</dbReference>
<keyword evidence="3" id="KW-0805">Transcription regulation</keyword>
<keyword evidence="5" id="KW-0804">Transcription</keyword>
<feature type="modified residue" description="4-aspartylphosphate" evidence="6">
    <location>
        <position position="57"/>
    </location>
</feature>
<evidence type="ECO:0000313" key="10">
    <source>
        <dbReference type="EMBL" id="MET3545691.1"/>
    </source>
</evidence>
<organism evidence="10 11">
    <name type="scientific">Paenibacillus favisporus</name>
    <dbReference type="NCBI Taxonomy" id="221028"/>
    <lineage>
        <taxon>Bacteria</taxon>
        <taxon>Bacillati</taxon>
        <taxon>Bacillota</taxon>
        <taxon>Bacilli</taxon>
        <taxon>Bacillales</taxon>
        <taxon>Paenibacillaceae</taxon>
        <taxon>Paenibacillus</taxon>
    </lineage>
</organism>
<dbReference type="PANTHER" id="PTHR48111:SF26">
    <property type="entry name" value="STAGE 0 SPORULATION PROTEIN A HOMOLOG"/>
    <property type="match status" value="1"/>
</dbReference>